<dbReference type="VEuPathDB" id="CryptoDB:Cvel_16330"/>
<feature type="compositionally biased region" description="Low complexity" evidence="1">
    <location>
        <begin position="19"/>
        <end position="29"/>
    </location>
</feature>
<protein>
    <recommendedName>
        <fullName evidence="3">Prolyl 4-hydroxylase alpha subunit domain-containing protein</fullName>
    </recommendedName>
</protein>
<feature type="region of interest" description="Disordered" evidence="1">
    <location>
        <begin position="1"/>
        <end position="29"/>
    </location>
</feature>
<proteinExistence type="predicted"/>
<evidence type="ECO:0000256" key="1">
    <source>
        <dbReference type="SAM" id="MobiDB-lite"/>
    </source>
</evidence>
<evidence type="ECO:0000313" key="2">
    <source>
        <dbReference type="EMBL" id="CEM10877.1"/>
    </source>
</evidence>
<accession>A0A0G4FCI4</accession>
<name>A0A0G4FCI4_9ALVE</name>
<dbReference type="Gene3D" id="2.60.120.620">
    <property type="entry name" value="q2cbj1_9rhob like domain"/>
    <property type="match status" value="1"/>
</dbReference>
<sequence>MQPPSSAPGCCRRGRSRPKSASAAASRRGPLCPSSGMIVTHAQAQGVPDYPSPCCYQPPPCRGRSSGRQRYIPLALTINVPEGKSGKKKCKGCPMCCTKRVATQPSALSVIFQEQKYPEPVYYQNIDAVAIPKFFSKWECQRLITFVEEAGFDVHQNECSIKCCWRDIVDKSFAKALWHICGLQWFMRGIRIKGMVPVGVNDVVRFVKYTKGGRFGRHIDQEVRRLDGRISVYSLRVFLNGSDREFDGGSSVFHMPFRADPVCVEAETGLALLYPQGEMCTVQEEAEVTWGCKHVLRADVLFAPPCLLTTESADGF</sequence>
<dbReference type="PhylomeDB" id="A0A0G4FCI4"/>
<evidence type="ECO:0008006" key="3">
    <source>
        <dbReference type="Google" id="ProtNLM"/>
    </source>
</evidence>
<reference evidence="2" key="1">
    <citation type="submission" date="2014-11" db="EMBL/GenBank/DDBJ databases">
        <authorList>
            <person name="Otto D Thomas"/>
            <person name="Naeem Raeece"/>
        </authorList>
    </citation>
    <scope>NUCLEOTIDE SEQUENCE</scope>
</reference>
<organism evidence="2">
    <name type="scientific">Chromera velia CCMP2878</name>
    <dbReference type="NCBI Taxonomy" id="1169474"/>
    <lineage>
        <taxon>Eukaryota</taxon>
        <taxon>Sar</taxon>
        <taxon>Alveolata</taxon>
        <taxon>Colpodellida</taxon>
        <taxon>Chromeraceae</taxon>
        <taxon>Chromera</taxon>
    </lineage>
</organism>
<gene>
    <name evidence="2" type="ORF">Cvel_16330</name>
</gene>
<dbReference type="EMBL" id="CDMZ01000279">
    <property type="protein sequence ID" value="CEM10877.1"/>
    <property type="molecule type" value="Genomic_DNA"/>
</dbReference>
<dbReference type="AlphaFoldDB" id="A0A0G4FCI4"/>